<reference evidence="10" key="1">
    <citation type="journal article" date="2019" name="Int. J. Syst. Evol. Microbiol.">
        <title>The Global Catalogue of Microorganisms (GCM) 10K type strain sequencing project: providing services to taxonomists for standard genome sequencing and annotation.</title>
        <authorList>
            <consortium name="The Broad Institute Genomics Platform"/>
            <consortium name="The Broad Institute Genome Sequencing Center for Infectious Disease"/>
            <person name="Wu L."/>
            <person name="Ma J."/>
        </authorList>
    </citation>
    <scope>NUCLEOTIDE SEQUENCE [LARGE SCALE GENOMIC DNA]</scope>
    <source>
        <strain evidence="10">CCUG 54939</strain>
    </source>
</reference>
<comment type="caution">
    <text evidence="9">The sequence shown here is derived from an EMBL/GenBank/DDBJ whole genome shotgun (WGS) entry which is preliminary data.</text>
</comment>
<keyword evidence="10" id="KW-1185">Reference proteome</keyword>
<gene>
    <name evidence="9" type="ORF">ACFOSS_12125</name>
</gene>
<evidence type="ECO:0000256" key="7">
    <source>
        <dbReference type="ARBA" id="ARBA00023136"/>
    </source>
</evidence>
<evidence type="ECO:0000256" key="3">
    <source>
        <dbReference type="ARBA" id="ARBA00022448"/>
    </source>
</evidence>
<evidence type="ECO:0000256" key="2">
    <source>
        <dbReference type="ARBA" id="ARBA00010735"/>
    </source>
</evidence>
<evidence type="ECO:0000313" key="10">
    <source>
        <dbReference type="Proteomes" id="UP001595692"/>
    </source>
</evidence>
<evidence type="ECO:0000313" key="9">
    <source>
        <dbReference type="EMBL" id="MFC3914212.1"/>
    </source>
</evidence>
<comment type="subcellular location">
    <subcellularLocation>
        <location evidence="1">Cell membrane</location>
        <topology evidence="1">Multi-pass membrane protein</topology>
    </subcellularLocation>
</comment>
<dbReference type="Pfam" id="PF03591">
    <property type="entry name" value="AzlC"/>
    <property type="match status" value="1"/>
</dbReference>
<proteinExistence type="inferred from homology"/>
<name>A0ABV8CPS1_9GAMM</name>
<keyword evidence="6 8" id="KW-1133">Transmembrane helix</keyword>
<dbReference type="PANTHER" id="PTHR34979:SF1">
    <property type="entry name" value="INNER MEMBRANE PROTEIN YGAZ"/>
    <property type="match status" value="1"/>
</dbReference>
<dbReference type="RefSeq" id="WP_377152848.1">
    <property type="nucleotide sequence ID" value="NZ_JBHSAF010000014.1"/>
</dbReference>
<protein>
    <submittedName>
        <fullName evidence="9">AzlC family ABC transporter permease</fullName>
    </submittedName>
</protein>
<evidence type="ECO:0000256" key="6">
    <source>
        <dbReference type="ARBA" id="ARBA00022989"/>
    </source>
</evidence>
<keyword evidence="4" id="KW-1003">Cell membrane</keyword>
<feature type="transmembrane region" description="Helical" evidence="8">
    <location>
        <begin position="152"/>
        <end position="170"/>
    </location>
</feature>
<feature type="transmembrane region" description="Helical" evidence="8">
    <location>
        <begin position="12"/>
        <end position="31"/>
    </location>
</feature>
<dbReference type="PANTHER" id="PTHR34979">
    <property type="entry name" value="INNER MEMBRANE PROTEIN YGAZ"/>
    <property type="match status" value="1"/>
</dbReference>
<evidence type="ECO:0000256" key="4">
    <source>
        <dbReference type="ARBA" id="ARBA00022475"/>
    </source>
</evidence>
<feature type="transmembrane region" description="Helical" evidence="8">
    <location>
        <begin position="182"/>
        <end position="215"/>
    </location>
</feature>
<feature type="transmembrane region" description="Helical" evidence="8">
    <location>
        <begin position="125"/>
        <end position="146"/>
    </location>
</feature>
<comment type="similarity">
    <text evidence="2">Belongs to the AzlC family.</text>
</comment>
<keyword evidence="7 8" id="KW-0472">Membrane</keyword>
<dbReference type="Proteomes" id="UP001595692">
    <property type="component" value="Unassembled WGS sequence"/>
</dbReference>
<accession>A0ABV8CPS1</accession>
<evidence type="ECO:0000256" key="5">
    <source>
        <dbReference type="ARBA" id="ARBA00022692"/>
    </source>
</evidence>
<feature type="transmembrane region" description="Helical" evidence="8">
    <location>
        <begin position="37"/>
        <end position="57"/>
    </location>
</feature>
<evidence type="ECO:0000256" key="1">
    <source>
        <dbReference type="ARBA" id="ARBA00004651"/>
    </source>
</evidence>
<organism evidence="9 10">
    <name type="scientific">Pseudaeromonas sharmana</name>
    <dbReference type="NCBI Taxonomy" id="328412"/>
    <lineage>
        <taxon>Bacteria</taxon>
        <taxon>Pseudomonadati</taxon>
        <taxon>Pseudomonadota</taxon>
        <taxon>Gammaproteobacteria</taxon>
        <taxon>Aeromonadales</taxon>
        <taxon>Aeromonadaceae</taxon>
        <taxon>Pseudaeromonas</taxon>
    </lineage>
</organism>
<keyword evidence="3" id="KW-0813">Transport</keyword>
<keyword evidence="5 8" id="KW-0812">Transmembrane</keyword>
<dbReference type="InterPro" id="IPR011606">
    <property type="entry name" value="Brnchd-chn_aa_trnsp_permease"/>
</dbReference>
<evidence type="ECO:0000256" key="8">
    <source>
        <dbReference type="SAM" id="Phobius"/>
    </source>
</evidence>
<dbReference type="EMBL" id="JBHSAF010000014">
    <property type="protein sequence ID" value="MFC3914212.1"/>
    <property type="molecule type" value="Genomic_DNA"/>
</dbReference>
<sequence>MSLPLRSYCSLTLPVMMGYLPLGAVFGVLWMNAGLEWYWAPVMSLLVYAGALQYLAVGMLSLHTGWLEILVATLLVNFRHIFYGLSLYHLLPAQVSARLYFIFGITDETYSLLTASGQVHGHRQALLVVALNHSYWILGTLAGLLLASGLPAGLNGLDFALTALFTVLAVEQVRARRDYAALALGLGCAMAFAFGLPQYFLLAASLALVMILLAWPGRPMPPSGGADA</sequence>